<feature type="transmembrane region" description="Helical" evidence="7">
    <location>
        <begin position="194"/>
        <end position="216"/>
    </location>
</feature>
<feature type="transmembrane region" description="Helical" evidence="7">
    <location>
        <begin position="154"/>
        <end position="173"/>
    </location>
</feature>
<dbReference type="InterPro" id="IPR020846">
    <property type="entry name" value="MFS_dom"/>
</dbReference>
<feature type="transmembrane region" description="Helical" evidence="7">
    <location>
        <begin position="355"/>
        <end position="374"/>
    </location>
</feature>
<evidence type="ECO:0000256" key="3">
    <source>
        <dbReference type="ARBA" id="ARBA00022448"/>
    </source>
</evidence>
<dbReference type="PROSITE" id="PS50850">
    <property type="entry name" value="MFS"/>
    <property type="match status" value="1"/>
</dbReference>
<name>A0A917W8H6_9ACTN</name>
<feature type="transmembrane region" description="Helical" evidence="7">
    <location>
        <begin position="41"/>
        <end position="62"/>
    </location>
</feature>
<organism evidence="9 10">
    <name type="scientific">Microlunatus endophyticus</name>
    <dbReference type="NCBI Taxonomy" id="1716077"/>
    <lineage>
        <taxon>Bacteria</taxon>
        <taxon>Bacillati</taxon>
        <taxon>Actinomycetota</taxon>
        <taxon>Actinomycetes</taxon>
        <taxon>Propionibacteriales</taxon>
        <taxon>Propionibacteriaceae</taxon>
        <taxon>Microlunatus</taxon>
    </lineage>
</organism>
<accession>A0A917W8H6</accession>
<evidence type="ECO:0000256" key="5">
    <source>
        <dbReference type="ARBA" id="ARBA00022989"/>
    </source>
</evidence>
<gene>
    <name evidence="9" type="ORF">GCM10011575_46700</name>
</gene>
<dbReference type="PANTHER" id="PTHR23514">
    <property type="entry name" value="BYPASS OF STOP CODON PROTEIN 6"/>
    <property type="match status" value="1"/>
</dbReference>
<feature type="transmembrane region" description="Helical" evidence="7">
    <location>
        <begin position="327"/>
        <end position="349"/>
    </location>
</feature>
<dbReference type="GO" id="GO:0005886">
    <property type="term" value="C:plasma membrane"/>
    <property type="evidence" value="ECO:0007669"/>
    <property type="project" value="UniProtKB-SubCell"/>
</dbReference>
<keyword evidence="6 7" id="KW-0472">Membrane</keyword>
<keyword evidence="3" id="KW-0813">Transport</keyword>
<dbReference type="AlphaFoldDB" id="A0A917W8H6"/>
<dbReference type="Pfam" id="PF07690">
    <property type="entry name" value="MFS_1"/>
    <property type="match status" value="2"/>
</dbReference>
<comment type="similarity">
    <text evidence="2">Belongs to the major facilitator superfamily.</text>
</comment>
<evidence type="ECO:0000256" key="4">
    <source>
        <dbReference type="ARBA" id="ARBA00022692"/>
    </source>
</evidence>
<protein>
    <submittedName>
        <fullName evidence="9">MFS transporter</fullName>
    </submittedName>
</protein>
<feature type="transmembrane region" description="Helical" evidence="7">
    <location>
        <begin position="126"/>
        <end position="148"/>
    </location>
</feature>
<comment type="caution">
    <text evidence="9">The sequence shown here is derived from an EMBL/GenBank/DDBJ whole genome shotgun (WGS) entry which is preliminary data.</text>
</comment>
<evidence type="ECO:0000256" key="7">
    <source>
        <dbReference type="SAM" id="Phobius"/>
    </source>
</evidence>
<feature type="transmembrane region" description="Helical" evidence="7">
    <location>
        <begin position="69"/>
        <end position="87"/>
    </location>
</feature>
<dbReference type="EMBL" id="BMMZ01000020">
    <property type="protein sequence ID" value="GGL83062.1"/>
    <property type="molecule type" value="Genomic_DNA"/>
</dbReference>
<reference evidence="9" key="2">
    <citation type="submission" date="2020-09" db="EMBL/GenBank/DDBJ databases">
        <authorList>
            <person name="Sun Q."/>
            <person name="Zhou Y."/>
        </authorList>
    </citation>
    <scope>NUCLEOTIDE SEQUENCE</scope>
    <source>
        <strain evidence="9">CGMCC 4.7306</strain>
    </source>
</reference>
<evidence type="ECO:0000256" key="6">
    <source>
        <dbReference type="ARBA" id="ARBA00023136"/>
    </source>
</evidence>
<proteinExistence type="inferred from homology"/>
<feature type="transmembrane region" description="Helical" evidence="7">
    <location>
        <begin position="292"/>
        <end position="315"/>
    </location>
</feature>
<keyword evidence="4 7" id="KW-0812">Transmembrane</keyword>
<evidence type="ECO:0000259" key="8">
    <source>
        <dbReference type="PROSITE" id="PS50850"/>
    </source>
</evidence>
<dbReference type="Gene3D" id="1.20.1250.20">
    <property type="entry name" value="MFS general substrate transporter like domains"/>
    <property type="match status" value="2"/>
</dbReference>
<reference evidence="9" key="1">
    <citation type="journal article" date="2014" name="Int. J. Syst. Evol. Microbiol.">
        <title>Complete genome sequence of Corynebacterium casei LMG S-19264T (=DSM 44701T), isolated from a smear-ripened cheese.</title>
        <authorList>
            <consortium name="US DOE Joint Genome Institute (JGI-PGF)"/>
            <person name="Walter F."/>
            <person name="Albersmeier A."/>
            <person name="Kalinowski J."/>
            <person name="Ruckert C."/>
        </authorList>
    </citation>
    <scope>NUCLEOTIDE SEQUENCE</scope>
    <source>
        <strain evidence="9">CGMCC 4.7306</strain>
    </source>
</reference>
<dbReference type="SUPFAM" id="SSF103473">
    <property type="entry name" value="MFS general substrate transporter"/>
    <property type="match status" value="1"/>
</dbReference>
<dbReference type="RefSeq" id="WP_188898416.1">
    <property type="nucleotide sequence ID" value="NZ_BMMZ01000020.1"/>
</dbReference>
<feature type="transmembrane region" description="Helical" evidence="7">
    <location>
        <begin position="236"/>
        <end position="257"/>
    </location>
</feature>
<dbReference type="InterPro" id="IPR011701">
    <property type="entry name" value="MFS"/>
</dbReference>
<dbReference type="InterPro" id="IPR051788">
    <property type="entry name" value="MFS_Transporter"/>
</dbReference>
<dbReference type="PANTHER" id="PTHR23514:SF3">
    <property type="entry name" value="BYPASS OF STOP CODON PROTEIN 6"/>
    <property type="match status" value="1"/>
</dbReference>
<keyword evidence="10" id="KW-1185">Reference proteome</keyword>
<sequence length="382" mass="39390">MFVVVLACLAFFSLALPDSMLGVSWPSMRIDFGESVSAAGLVPPVGIAANLVSTILTGRLVARLGVGRLLTAGAVLSTISLLVGGLSPTFRMFLVSVVLAGLSAGATDTSLNAYAARRFGARKINLLHASYGVGAVVSPLIVTAVLQFHLTWRWAYLIVAMLQAGLSIIFLTTRRSWARPVDVDHSRADRNAPAWSRPVMINTGIGLLAVGVQTGIESSAALWSYVFLTGAAGVRPGVAGVVASGYWATMVVGRLLLGSLAERIGAWRVLGLSVGGLLVAAALVLVSSPATAIMGIVCFGLAAAPAYPLLILTTAERTSIRVVDQVVGLQAAASSVGAALIPPAVGLLMGRSLHLFAPAIAVLSACALGLQIVVRIRRTAAH</sequence>
<dbReference type="GO" id="GO:0022857">
    <property type="term" value="F:transmembrane transporter activity"/>
    <property type="evidence" value="ECO:0007669"/>
    <property type="project" value="InterPro"/>
</dbReference>
<dbReference type="Proteomes" id="UP000613840">
    <property type="component" value="Unassembled WGS sequence"/>
</dbReference>
<feature type="transmembrane region" description="Helical" evidence="7">
    <location>
        <begin position="93"/>
        <end position="114"/>
    </location>
</feature>
<feature type="transmembrane region" description="Helical" evidence="7">
    <location>
        <begin position="269"/>
        <end position="286"/>
    </location>
</feature>
<feature type="domain" description="Major facilitator superfamily (MFS) profile" evidence="8">
    <location>
        <begin position="3"/>
        <end position="381"/>
    </location>
</feature>
<keyword evidence="5 7" id="KW-1133">Transmembrane helix</keyword>
<evidence type="ECO:0000313" key="9">
    <source>
        <dbReference type="EMBL" id="GGL83062.1"/>
    </source>
</evidence>
<comment type="subcellular location">
    <subcellularLocation>
        <location evidence="1">Cell membrane</location>
        <topology evidence="1">Multi-pass membrane protein</topology>
    </subcellularLocation>
</comment>
<evidence type="ECO:0000313" key="10">
    <source>
        <dbReference type="Proteomes" id="UP000613840"/>
    </source>
</evidence>
<evidence type="ECO:0000256" key="2">
    <source>
        <dbReference type="ARBA" id="ARBA00008335"/>
    </source>
</evidence>
<dbReference type="InterPro" id="IPR036259">
    <property type="entry name" value="MFS_trans_sf"/>
</dbReference>
<evidence type="ECO:0000256" key="1">
    <source>
        <dbReference type="ARBA" id="ARBA00004651"/>
    </source>
</evidence>